<evidence type="ECO:0000256" key="2">
    <source>
        <dbReference type="ARBA" id="ARBA00012438"/>
    </source>
</evidence>
<evidence type="ECO:0000256" key="4">
    <source>
        <dbReference type="ARBA" id="ARBA00022679"/>
    </source>
</evidence>
<sequence length="482" mass="52338">MSDVATTEQDFNPARGAGLAAPLPRWLAARPLHHRFALAGSLVTLLGMAVIGSLVSTSIETSVVRNSAISSAVYMESFIAPMSQELAGSERLSPETVARMDTLLKQPPLSERVISVKIWRPDGLLAFSSDADLIGRTFPPSEDLIEAWQGDLNASFDELEGAESQRERQAGVPLLEVYNPIHSILSGKIIAVAEFYLDATELEADLRAAHARAWAVVALVTGMTFLALFGIVRSGSRTIEDQTRRLTAQLSELARISAQNEALRTRVEGASQRVSETNERYMRRVSAELHDGPAQALALASLRLDALMRRAGVAPGDPEAQMLRNCLGEALRDVRDLCSGLTLPELEGLSVVDTIDIAIRAHERRSGVAVARAFRREPVLVRPAPHPFLICIYRFVQEGLMNAFRHAPGARVRVEASTEAGRAVIQVQDDGPGFDTAARTPGGLGLLGLRERVESIGGRFDIESRSQGGTRLTMTLRMDAPR</sequence>
<feature type="coiled-coil region" evidence="9">
    <location>
        <begin position="253"/>
        <end position="280"/>
    </location>
</feature>
<dbReference type="InterPro" id="IPR050482">
    <property type="entry name" value="Sensor_HK_TwoCompSys"/>
</dbReference>
<protein>
    <recommendedName>
        <fullName evidence="2">histidine kinase</fullName>
        <ecNumber evidence="2">2.7.13.3</ecNumber>
    </recommendedName>
</protein>
<comment type="catalytic activity">
    <reaction evidence="1">
        <text>ATP + protein L-histidine = ADP + protein N-phospho-L-histidine.</text>
        <dbReference type="EC" id="2.7.13.3"/>
    </reaction>
</comment>
<gene>
    <name evidence="12" type="ORF">SAMN04488011_102156</name>
</gene>
<feature type="transmembrane region" description="Helical" evidence="10">
    <location>
        <begin position="36"/>
        <end position="55"/>
    </location>
</feature>
<dbReference type="GO" id="GO:0000155">
    <property type="term" value="F:phosphorelay sensor kinase activity"/>
    <property type="evidence" value="ECO:0007669"/>
    <property type="project" value="InterPro"/>
</dbReference>
<dbReference type="Gene3D" id="3.30.565.10">
    <property type="entry name" value="Histidine kinase-like ATPase, C-terminal domain"/>
    <property type="match status" value="1"/>
</dbReference>
<dbReference type="InterPro" id="IPR005467">
    <property type="entry name" value="His_kinase_dom"/>
</dbReference>
<evidence type="ECO:0000256" key="8">
    <source>
        <dbReference type="ARBA" id="ARBA00023012"/>
    </source>
</evidence>
<dbReference type="Pfam" id="PF07730">
    <property type="entry name" value="HisKA_3"/>
    <property type="match status" value="1"/>
</dbReference>
<dbReference type="AlphaFoldDB" id="A0A1H8D0U1"/>
<dbReference type="GO" id="GO:0005524">
    <property type="term" value="F:ATP binding"/>
    <property type="evidence" value="ECO:0007669"/>
    <property type="project" value="UniProtKB-KW"/>
</dbReference>
<dbReference type="SUPFAM" id="SSF55874">
    <property type="entry name" value="ATPase domain of HSP90 chaperone/DNA topoisomerase II/histidine kinase"/>
    <property type="match status" value="1"/>
</dbReference>
<dbReference type="GO" id="GO:0046983">
    <property type="term" value="F:protein dimerization activity"/>
    <property type="evidence" value="ECO:0007669"/>
    <property type="project" value="InterPro"/>
</dbReference>
<dbReference type="InterPro" id="IPR036890">
    <property type="entry name" value="HATPase_C_sf"/>
</dbReference>
<dbReference type="InterPro" id="IPR003594">
    <property type="entry name" value="HATPase_dom"/>
</dbReference>
<dbReference type="Pfam" id="PF02518">
    <property type="entry name" value="HATPase_c"/>
    <property type="match status" value="1"/>
</dbReference>
<name>A0A1H8D0U1_9RHOB</name>
<feature type="domain" description="Histidine kinase" evidence="11">
    <location>
        <begin position="392"/>
        <end position="480"/>
    </location>
</feature>
<dbReference type="OrthoDB" id="9778496at2"/>
<evidence type="ECO:0000259" key="11">
    <source>
        <dbReference type="PROSITE" id="PS50109"/>
    </source>
</evidence>
<keyword evidence="6 12" id="KW-0418">Kinase</keyword>
<dbReference type="CDD" id="cd16917">
    <property type="entry name" value="HATPase_UhpB-NarQ-NarX-like"/>
    <property type="match status" value="1"/>
</dbReference>
<dbReference type="PROSITE" id="PS50109">
    <property type="entry name" value="HIS_KIN"/>
    <property type="match status" value="1"/>
</dbReference>
<accession>A0A1H8D0U1</accession>
<keyword evidence="13" id="KW-1185">Reference proteome</keyword>
<dbReference type="PANTHER" id="PTHR24421:SF10">
    <property type="entry name" value="NITRATE_NITRITE SENSOR PROTEIN NARQ"/>
    <property type="match status" value="1"/>
</dbReference>
<evidence type="ECO:0000256" key="5">
    <source>
        <dbReference type="ARBA" id="ARBA00022741"/>
    </source>
</evidence>
<keyword evidence="4" id="KW-0808">Transferase</keyword>
<keyword evidence="5" id="KW-0547">Nucleotide-binding</keyword>
<dbReference type="InterPro" id="IPR011712">
    <property type="entry name" value="Sig_transdc_His_kin_sub3_dim/P"/>
</dbReference>
<evidence type="ECO:0000256" key="9">
    <source>
        <dbReference type="SAM" id="Coils"/>
    </source>
</evidence>
<dbReference type="GO" id="GO:0016020">
    <property type="term" value="C:membrane"/>
    <property type="evidence" value="ECO:0007669"/>
    <property type="project" value="InterPro"/>
</dbReference>
<evidence type="ECO:0000256" key="1">
    <source>
        <dbReference type="ARBA" id="ARBA00000085"/>
    </source>
</evidence>
<keyword evidence="10" id="KW-0472">Membrane</keyword>
<dbReference type="EMBL" id="FOCM01000002">
    <property type="protein sequence ID" value="SEN00923.1"/>
    <property type="molecule type" value="Genomic_DNA"/>
</dbReference>
<evidence type="ECO:0000313" key="13">
    <source>
        <dbReference type="Proteomes" id="UP000199372"/>
    </source>
</evidence>
<dbReference type="EC" id="2.7.13.3" evidence="2"/>
<dbReference type="SMART" id="SM00387">
    <property type="entry name" value="HATPase_c"/>
    <property type="match status" value="1"/>
</dbReference>
<keyword evidence="10" id="KW-1133">Transmembrane helix</keyword>
<dbReference type="PANTHER" id="PTHR24421">
    <property type="entry name" value="NITRATE/NITRITE SENSOR PROTEIN NARX-RELATED"/>
    <property type="match status" value="1"/>
</dbReference>
<evidence type="ECO:0000256" key="3">
    <source>
        <dbReference type="ARBA" id="ARBA00022553"/>
    </source>
</evidence>
<evidence type="ECO:0000313" key="12">
    <source>
        <dbReference type="EMBL" id="SEN00923.1"/>
    </source>
</evidence>
<organism evidence="12 13">
    <name type="scientific">Palleronia pelagia</name>
    <dbReference type="NCBI Taxonomy" id="387096"/>
    <lineage>
        <taxon>Bacteria</taxon>
        <taxon>Pseudomonadati</taxon>
        <taxon>Pseudomonadota</taxon>
        <taxon>Alphaproteobacteria</taxon>
        <taxon>Rhodobacterales</taxon>
        <taxon>Roseobacteraceae</taxon>
        <taxon>Palleronia</taxon>
    </lineage>
</organism>
<feature type="transmembrane region" description="Helical" evidence="10">
    <location>
        <begin position="213"/>
        <end position="232"/>
    </location>
</feature>
<keyword evidence="8" id="KW-0902">Two-component regulatory system</keyword>
<dbReference type="Proteomes" id="UP000199372">
    <property type="component" value="Unassembled WGS sequence"/>
</dbReference>
<keyword evidence="7" id="KW-0067">ATP-binding</keyword>
<evidence type="ECO:0000256" key="10">
    <source>
        <dbReference type="SAM" id="Phobius"/>
    </source>
</evidence>
<proteinExistence type="predicted"/>
<keyword evidence="3" id="KW-0597">Phosphoprotein</keyword>
<keyword evidence="10" id="KW-0812">Transmembrane</keyword>
<keyword evidence="9" id="KW-0175">Coiled coil</keyword>
<evidence type="ECO:0000256" key="6">
    <source>
        <dbReference type="ARBA" id="ARBA00022777"/>
    </source>
</evidence>
<reference evidence="13" key="1">
    <citation type="submission" date="2016-10" db="EMBL/GenBank/DDBJ databases">
        <authorList>
            <person name="Varghese N."/>
            <person name="Submissions S."/>
        </authorList>
    </citation>
    <scope>NUCLEOTIDE SEQUENCE [LARGE SCALE GENOMIC DNA]</scope>
    <source>
        <strain evidence="13">DSM 26893</strain>
    </source>
</reference>
<evidence type="ECO:0000256" key="7">
    <source>
        <dbReference type="ARBA" id="ARBA00022840"/>
    </source>
</evidence>